<proteinExistence type="predicted"/>
<protein>
    <recommendedName>
        <fullName evidence="4">DUF3757 domain-containing protein</fullName>
    </recommendedName>
</protein>
<keyword evidence="3" id="KW-1185">Reference proteome</keyword>
<dbReference type="RefSeq" id="WP_161763613.1">
    <property type="nucleotide sequence ID" value="NZ_JAAATX020000012.1"/>
</dbReference>
<dbReference type="EMBL" id="JAAATX020000012">
    <property type="protein sequence ID" value="MBU9699506.1"/>
    <property type="molecule type" value="Genomic_DNA"/>
</dbReference>
<evidence type="ECO:0000313" key="3">
    <source>
        <dbReference type="Proteomes" id="UP000731907"/>
    </source>
</evidence>
<evidence type="ECO:0008006" key="4">
    <source>
        <dbReference type="Google" id="ProtNLM"/>
    </source>
</evidence>
<name>A0ABS6J6W8_9RHOB</name>
<comment type="caution">
    <text evidence="2">The sequence shown here is derived from an EMBL/GenBank/DDBJ whole genome shotgun (WGS) entry which is preliminary data.</text>
</comment>
<reference evidence="2 3" key="1">
    <citation type="submission" date="2021-06" db="EMBL/GenBank/DDBJ databases">
        <title>Rhodobacteraceae bacterium strain HSP-20.</title>
        <authorList>
            <person name="Chen W.-M."/>
        </authorList>
    </citation>
    <scope>NUCLEOTIDE SEQUENCE [LARGE SCALE GENOMIC DNA]</scope>
    <source>
        <strain evidence="2 3">HSP-20</strain>
    </source>
</reference>
<organism evidence="2 3">
    <name type="scientific">Paragemmobacter amnigenus</name>
    <dbReference type="NCBI Taxonomy" id="2852097"/>
    <lineage>
        <taxon>Bacteria</taxon>
        <taxon>Pseudomonadati</taxon>
        <taxon>Pseudomonadota</taxon>
        <taxon>Alphaproteobacteria</taxon>
        <taxon>Rhodobacterales</taxon>
        <taxon>Paracoccaceae</taxon>
        <taxon>Paragemmobacter</taxon>
    </lineage>
</organism>
<accession>A0ABS6J6W8</accession>
<feature type="signal peptide" evidence="1">
    <location>
        <begin position="1"/>
        <end position="28"/>
    </location>
</feature>
<evidence type="ECO:0000313" key="2">
    <source>
        <dbReference type="EMBL" id="MBU9699506.1"/>
    </source>
</evidence>
<dbReference type="Proteomes" id="UP000731907">
    <property type="component" value="Unassembled WGS sequence"/>
</dbReference>
<gene>
    <name evidence="2" type="ORF">GU927_016795</name>
</gene>
<evidence type="ECO:0000256" key="1">
    <source>
        <dbReference type="SAM" id="SignalP"/>
    </source>
</evidence>
<feature type="chain" id="PRO_5046818353" description="DUF3757 domain-containing protein" evidence="1">
    <location>
        <begin position="29"/>
        <end position="140"/>
    </location>
</feature>
<sequence>MFLPVVAKVSGCVLLCLALLTRAGGAQAATYDCAFRDGTGTYTWIQKQYIIEHDEAAGTAQVIDPIITAIYGKPIAAEVSENTAGKVVFVWEVQSADDAGQTVRMRYRATWFKGPQRMRLAALPRGYDNMFEGQGRCTVK</sequence>
<keyword evidence="1" id="KW-0732">Signal</keyword>